<dbReference type="OrthoDB" id="3862662at2759"/>
<evidence type="ECO:0000259" key="6">
    <source>
        <dbReference type="PROSITE" id="PS50048"/>
    </source>
</evidence>
<protein>
    <recommendedName>
        <fullName evidence="6">Zn(2)-C6 fungal-type domain-containing protein</fullName>
    </recommendedName>
</protein>
<dbReference type="GO" id="GO:0008270">
    <property type="term" value="F:zinc ion binding"/>
    <property type="evidence" value="ECO:0007669"/>
    <property type="project" value="InterPro"/>
</dbReference>
<dbReference type="Proteomes" id="UP000240883">
    <property type="component" value="Unassembled WGS sequence"/>
</dbReference>
<sequence>MASASILILVTEKAANVCVYCRARKQGCDRTLPSCSRCTSKLRQCDYTPVKDDSRLGNSTDISIPLFDKNGLSVPDLTANGRDMLLKTIASCMDQDPGAPIRLSELVYDILDLADVTIPDMIVQYIPTVHQWCPFVSGDLLHAFIHDSPRIVRRDGLPSPLIVLGIFLVTQPSSVQPGNTRVNKLYSTIKQVIAILHTADNIELEVIQAHLLLAVFEFGHGLLKQAHVSLASCVAMFNLFELRLHEHQLDSSELLSLKSCIVFLDRMIALSSSHRQLLLICPSDGALSKSVAEELGPSLPEPNSDPYSPRKVWIRAKVALATGRVIEYLNALRIDATIANHYEKVAQTISEIIRILIDKPTPHTWIHCDAIAMAFCAHLMLHQAQAQYDTSDFSSPSDPKAYMALQTSRRMAWDSVIVAVRKVGNAPDVYHLPLAGLCCVIRASVAAMQTKDYQNAQEPSREELEGISRILGWFAARWSIGVEYQKQSIALGYW</sequence>
<keyword evidence="2" id="KW-0479">Metal-binding</keyword>
<feature type="domain" description="Zn(2)-C6 fungal-type" evidence="6">
    <location>
        <begin position="17"/>
        <end position="47"/>
    </location>
</feature>
<dbReference type="PANTHER" id="PTHR47338">
    <property type="entry name" value="ZN(II)2CYS6 TRANSCRIPTION FACTOR (EUROFUNG)-RELATED"/>
    <property type="match status" value="1"/>
</dbReference>
<evidence type="ECO:0000256" key="3">
    <source>
        <dbReference type="ARBA" id="ARBA00023015"/>
    </source>
</evidence>
<keyword evidence="8" id="KW-1185">Reference proteome</keyword>
<gene>
    <name evidence="7" type="ORF">BS50DRAFT_670727</name>
</gene>
<dbReference type="InterPro" id="IPR050815">
    <property type="entry name" value="TF_fung"/>
</dbReference>
<organism evidence="7 8">
    <name type="scientific">Corynespora cassiicola Philippines</name>
    <dbReference type="NCBI Taxonomy" id="1448308"/>
    <lineage>
        <taxon>Eukaryota</taxon>
        <taxon>Fungi</taxon>
        <taxon>Dikarya</taxon>
        <taxon>Ascomycota</taxon>
        <taxon>Pezizomycotina</taxon>
        <taxon>Dothideomycetes</taxon>
        <taxon>Pleosporomycetidae</taxon>
        <taxon>Pleosporales</taxon>
        <taxon>Corynesporascaceae</taxon>
        <taxon>Corynespora</taxon>
    </lineage>
</organism>
<comment type="subcellular location">
    <subcellularLocation>
        <location evidence="1">Nucleus</location>
    </subcellularLocation>
</comment>
<dbReference type="SMART" id="SM00066">
    <property type="entry name" value="GAL4"/>
    <property type="match status" value="1"/>
</dbReference>
<dbReference type="EMBL" id="KZ678128">
    <property type="protein sequence ID" value="PSN74308.1"/>
    <property type="molecule type" value="Genomic_DNA"/>
</dbReference>
<evidence type="ECO:0000256" key="2">
    <source>
        <dbReference type="ARBA" id="ARBA00022723"/>
    </source>
</evidence>
<keyword evidence="3" id="KW-0805">Transcription regulation</keyword>
<dbReference type="PROSITE" id="PS50048">
    <property type="entry name" value="ZN2_CY6_FUNGAL_2"/>
    <property type="match status" value="1"/>
</dbReference>
<dbReference type="Pfam" id="PF00172">
    <property type="entry name" value="Zn_clus"/>
    <property type="match status" value="1"/>
</dbReference>
<dbReference type="Gene3D" id="4.10.240.10">
    <property type="entry name" value="Zn(2)-C6 fungal-type DNA-binding domain"/>
    <property type="match status" value="1"/>
</dbReference>
<keyword evidence="5" id="KW-0539">Nucleus</keyword>
<dbReference type="AlphaFoldDB" id="A0A2T2PAB8"/>
<dbReference type="CDD" id="cd00067">
    <property type="entry name" value="GAL4"/>
    <property type="match status" value="1"/>
</dbReference>
<evidence type="ECO:0000313" key="7">
    <source>
        <dbReference type="EMBL" id="PSN74308.1"/>
    </source>
</evidence>
<dbReference type="PROSITE" id="PS00463">
    <property type="entry name" value="ZN2_CY6_FUNGAL_1"/>
    <property type="match status" value="1"/>
</dbReference>
<dbReference type="CDD" id="cd12148">
    <property type="entry name" value="fungal_TF_MHR"/>
    <property type="match status" value="1"/>
</dbReference>
<dbReference type="InterPro" id="IPR036864">
    <property type="entry name" value="Zn2-C6_fun-type_DNA-bd_sf"/>
</dbReference>
<dbReference type="PANTHER" id="PTHR47338:SF20">
    <property type="entry name" value="ZN(II)2CYS6 TRANSCRIPTION FACTOR (EUROFUNG)"/>
    <property type="match status" value="1"/>
</dbReference>
<name>A0A2T2PAB8_CORCC</name>
<evidence type="ECO:0000313" key="8">
    <source>
        <dbReference type="Proteomes" id="UP000240883"/>
    </source>
</evidence>
<accession>A0A2T2PAB8</accession>
<dbReference type="GO" id="GO:0000981">
    <property type="term" value="F:DNA-binding transcription factor activity, RNA polymerase II-specific"/>
    <property type="evidence" value="ECO:0007669"/>
    <property type="project" value="InterPro"/>
</dbReference>
<dbReference type="InterPro" id="IPR001138">
    <property type="entry name" value="Zn2Cys6_DnaBD"/>
</dbReference>
<proteinExistence type="predicted"/>
<dbReference type="GO" id="GO:0005634">
    <property type="term" value="C:nucleus"/>
    <property type="evidence" value="ECO:0007669"/>
    <property type="project" value="UniProtKB-SubCell"/>
</dbReference>
<evidence type="ECO:0000256" key="4">
    <source>
        <dbReference type="ARBA" id="ARBA00023163"/>
    </source>
</evidence>
<reference evidence="7 8" key="1">
    <citation type="journal article" date="2018" name="Front. Microbiol.">
        <title>Genome-Wide Analysis of Corynespora cassiicola Leaf Fall Disease Putative Effectors.</title>
        <authorList>
            <person name="Lopez D."/>
            <person name="Ribeiro S."/>
            <person name="Label P."/>
            <person name="Fumanal B."/>
            <person name="Venisse J.S."/>
            <person name="Kohler A."/>
            <person name="de Oliveira R.R."/>
            <person name="Labutti K."/>
            <person name="Lipzen A."/>
            <person name="Lail K."/>
            <person name="Bauer D."/>
            <person name="Ohm R.A."/>
            <person name="Barry K.W."/>
            <person name="Spatafora J."/>
            <person name="Grigoriev I.V."/>
            <person name="Martin F.M."/>
            <person name="Pujade-Renaud V."/>
        </authorList>
    </citation>
    <scope>NUCLEOTIDE SEQUENCE [LARGE SCALE GENOMIC DNA]</scope>
    <source>
        <strain evidence="7 8">Philippines</strain>
    </source>
</reference>
<evidence type="ECO:0000256" key="5">
    <source>
        <dbReference type="ARBA" id="ARBA00023242"/>
    </source>
</evidence>
<dbReference type="SUPFAM" id="SSF57701">
    <property type="entry name" value="Zn2/Cys6 DNA-binding domain"/>
    <property type="match status" value="1"/>
</dbReference>
<evidence type="ECO:0000256" key="1">
    <source>
        <dbReference type="ARBA" id="ARBA00004123"/>
    </source>
</evidence>
<keyword evidence="4" id="KW-0804">Transcription</keyword>